<gene>
    <name evidence="1" type="ORF">PsYK624_089670</name>
</gene>
<sequence>MRLLQRVASAIAAATRKMSFDAIDALAPCTPHKWHILRKVAMGMDAGGLVEEPAEDIAAWAIAFSSGAHVVHTVCQGAPPES</sequence>
<evidence type="ECO:0000313" key="1">
    <source>
        <dbReference type="EMBL" id="GJE92810.1"/>
    </source>
</evidence>
<organism evidence="1 2">
    <name type="scientific">Phanerochaete sordida</name>
    <dbReference type="NCBI Taxonomy" id="48140"/>
    <lineage>
        <taxon>Eukaryota</taxon>
        <taxon>Fungi</taxon>
        <taxon>Dikarya</taxon>
        <taxon>Basidiomycota</taxon>
        <taxon>Agaricomycotina</taxon>
        <taxon>Agaricomycetes</taxon>
        <taxon>Polyporales</taxon>
        <taxon>Phanerochaetaceae</taxon>
        <taxon>Phanerochaete</taxon>
    </lineage>
</organism>
<dbReference type="Proteomes" id="UP000703269">
    <property type="component" value="Unassembled WGS sequence"/>
</dbReference>
<dbReference type="EMBL" id="BPQB01000028">
    <property type="protein sequence ID" value="GJE92810.1"/>
    <property type="molecule type" value="Genomic_DNA"/>
</dbReference>
<name>A0A9P3GDL5_9APHY</name>
<accession>A0A9P3GDL5</accession>
<keyword evidence="2" id="KW-1185">Reference proteome</keyword>
<reference evidence="1 2" key="1">
    <citation type="submission" date="2021-08" db="EMBL/GenBank/DDBJ databases">
        <title>Draft Genome Sequence of Phanerochaete sordida strain YK-624.</title>
        <authorList>
            <person name="Mori T."/>
            <person name="Dohra H."/>
            <person name="Suzuki T."/>
            <person name="Kawagishi H."/>
            <person name="Hirai H."/>
        </authorList>
    </citation>
    <scope>NUCLEOTIDE SEQUENCE [LARGE SCALE GENOMIC DNA]</scope>
    <source>
        <strain evidence="1 2">YK-624</strain>
    </source>
</reference>
<evidence type="ECO:0000313" key="2">
    <source>
        <dbReference type="Proteomes" id="UP000703269"/>
    </source>
</evidence>
<proteinExistence type="predicted"/>
<dbReference type="AlphaFoldDB" id="A0A9P3GDL5"/>
<comment type="caution">
    <text evidence="1">The sequence shown here is derived from an EMBL/GenBank/DDBJ whole genome shotgun (WGS) entry which is preliminary data.</text>
</comment>
<protein>
    <submittedName>
        <fullName evidence="1">Uncharacterized protein</fullName>
    </submittedName>
</protein>